<proteinExistence type="inferred from homology"/>
<evidence type="ECO:0000313" key="3">
    <source>
        <dbReference type="Proteomes" id="UP000502374"/>
    </source>
</evidence>
<evidence type="ECO:0000313" key="2">
    <source>
        <dbReference type="EMBL" id="QIQ41492.1"/>
    </source>
</evidence>
<protein>
    <recommendedName>
        <fullName evidence="1">Protein Smg</fullName>
    </recommendedName>
</protein>
<dbReference type="Pfam" id="PF04361">
    <property type="entry name" value="DUF494"/>
    <property type="match status" value="1"/>
</dbReference>
<dbReference type="EMBL" id="CP048744">
    <property type="protein sequence ID" value="QIQ41492.1"/>
    <property type="molecule type" value="Genomic_DNA"/>
</dbReference>
<dbReference type="HAMAP" id="MF_00598">
    <property type="entry name" value="Smg"/>
    <property type="match status" value="1"/>
</dbReference>
<dbReference type="PANTHER" id="PTHR38692">
    <property type="entry name" value="PROTEIN SMG"/>
    <property type="match status" value="1"/>
</dbReference>
<comment type="similarity">
    <text evidence="1">Belongs to the Smg family.</text>
</comment>
<sequence>MFEILIYLFETCVHSESEISIDYDNLINDLSDIGFQKKDIYNALKWLKNLSSYKKNNFLSISLTSDQISTRIYNKEELFKLNTDCRGFILFLEQLEILTLNTREIIIEKIMDLEINELNLEDLKWIILIVLFNTPGCEMVYRKLEKLLFNFTTKIIH</sequence>
<gene>
    <name evidence="1" type="primary">smg</name>
    <name evidence="2" type="ORF">G4B00_02495</name>
</gene>
<organism evidence="2 3">
    <name type="scientific">Buchnera aphidicola</name>
    <name type="common">Aphis urticata</name>
    <dbReference type="NCBI Taxonomy" id="2708353"/>
    <lineage>
        <taxon>Bacteria</taxon>
        <taxon>Pseudomonadati</taxon>
        <taxon>Pseudomonadota</taxon>
        <taxon>Gammaproteobacteria</taxon>
        <taxon>Enterobacterales</taxon>
        <taxon>Erwiniaceae</taxon>
        <taxon>Buchnera</taxon>
    </lineage>
</organism>
<dbReference type="AlphaFoldDB" id="A0AAJ4KUX3"/>
<dbReference type="Proteomes" id="UP000502374">
    <property type="component" value="Chromosome"/>
</dbReference>
<accession>A0AAJ4KUX3</accession>
<name>A0AAJ4KUX3_9GAMM</name>
<dbReference type="PANTHER" id="PTHR38692:SF1">
    <property type="entry name" value="PROTEIN SMG"/>
    <property type="match status" value="1"/>
</dbReference>
<dbReference type="NCBIfam" id="NF002897">
    <property type="entry name" value="PRK03430.1"/>
    <property type="match status" value="1"/>
</dbReference>
<evidence type="ECO:0000256" key="1">
    <source>
        <dbReference type="HAMAP-Rule" id="MF_00598"/>
    </source>
</evidence>
<reference evidence="2 3" key="1">
    <citation type="submission" date="2020-02" db="EMBL/GenBank/DDBJ databases">
        <title>Parallel evolution in the integration of a co-obligate aphid symbiosis.</title>
        <authorList>
            <person name="Monnin D."/>
            <person name="Jackson R."/>
            <person name="Kiers E.T."/>
            <person name="Bunker M."/>
            <person name="Ellers J."/>
            <person name="Henry L.M."/>
        </authorList>
    </citation>
    <scope>NUCLEOTIDE SEQUENCE [LARGE SCALE GENOMIC DNA]</scope>
    <source>
        <strain evidence="2">AURT-53B</strain>
    </source>
</reference>
<dbReference type="InterPro" id="IPR007456">
    <property type="entry name" value="Smg"/>
</dbReference>